<feature type="transmembrane region" description="Helical" evidence="8">
    <location>
        <begin position="227"/>
        <end position="246"/>
    </location>
</feature>
<keyword evidence="6 8" id="KW-0472">Membrane</keyword>
<sequence length="275" mass="29272">MVIPVHDVNPARRTPWVTYALLAANLVVFVVLTPGTVGGGGLADLCHLQAFLDRYAAVPQELIHHRLPDLVPTGGTGVGPQGPGCVIGPPGYEKSPELSVLTAMFLHGGWLHLLGNMLFLWIFGNNIEDRLGHLRYLLFYLVCGYAAAYGFAVLNAGSGEPLIGASGAIAGVLGAYLVLYPKARVWVLVPFLIFLPLRLPAWMVLGLWFVLQAVYSSGQGVTDAGTVAYVAHVVGFVAGMLLAWPLRPGTPPPPEPRGVLFGRRAGPGRRSGWPG</sequence>
<evidence type="ECO:0000313" key="10">
    <source>
        <dbReference type="EMBL" id="MDT0395235.1"/>
    </source>
</evidence>
<keyword evidence="10" id="KW-0645">Protease</keyword>
<dbReference type="InterPro" id="IPR022764">
    <property type="entry name" value="Peptidase_S54_rhomboid_dom"/>
</dbReference>
<proteinExistence type="predicted"/>
<evidence type="ECO:0000256" key="7">
    <source>
        <dbReference type="SAM" id="MobiDB-lite"/>
    </source>
</evidence>
<evidence type="ECO:0000256" key="3">
    <source>
        <dbReference type="ARBA" id="ARBA00022519"/>
    </source>
</evidence>
<feature type="domain" description="Peptidase S54 rhomboid" evidence="9">
    <location>
        <begin position="100"/>
        <end position="247"/>
    </location>
</feature>
<dbReference type="InterPro" id="IPR035952">
    <property type="entry name" value="Rhomboid-like_sf"/>
</dbReference>
<dbReference type="EC" id="3.4.21.-" evidence="10"/>
<keyword evidence="4 8" id="KW-0812">Transmembrane</keyword>
<evidence type="ECO:0000259" key="9">
    <source>
        <dbReference type="Pfam" id="PF01694"/>
    </source>
</evidence>
<comment type="caution">
    <text evidence="10">The sequence shown here is derived from an EMBL/GenBank/DDBJ whole genome shotgun (WGS) entry which is preliminary data.</text>
</comment>
<feature type="region of interest" description="Disordered" evidence="7">
    <location>
        <begin position="253"/>
        <end position="275"/>
    </location>
</feature>
<feature type="transmembrane region" description="Helical" evidence="8">
    <location>
        <begin position="191"/>
        <end position="215"/>
    </location>
</feature>
<evidence type="ECO:0000256" key="2">
    <source>
        <dbReference type="ARBA" id="ARBA00022475"/>
    </source>
</evidence>
<dbReference type="GO" id="GO:0008233">
    <property type="term" value="F:peptidase activity"/>
    <property type="evidence" value="ECO:0007669"/>
    <property type="project" value="UniProtKB-KW"/>
</dbReference>
<organism evidence="10 11">
    <name type="scientific">Streptomyces edwardsiae</name>
    <dbReference type="NCBI Taxonomy" id="3075527"/>
    <lineage>
        <taxon>Bacteria</taxon>
        <taxon>Bacillati</taxon>
        <taxon>Actinomycetota</taxon>
        <taxon>Actinomycetes</taxon>
        <taxon>Kitasatosporales</taxon>
        <taxon>Streptomycetaceae</taxon>
        <taxon>Streptomyces</taxon>
    </lineage>
</organism>
<evidence type="ECO:0000256" key="8">
    <source>
        <dbReference type="SAM" id="Phobius"/>
    </source>
</evidence>
<keyword evidence="11" id="KW-1185">Reference proteome</keyword>
<evidence type="ECO:0000256" key="1">
    <source>
        <dbReference type="ARBA" id="ARBA00004141"/>
    </source>
</evidence>
<dbReference type="RefSeq" id="WP_311643373.1">
    <property type="nucleotide sequence ID" value="NZ_JAVRFA010000009.1"/>
</dbReference>
<keyword evidence="10" id="KW-0378">Hydrolase</keyword>
<evidence type="ECO:0000313" key="11">
    <source>
        <dbReference type="Proteomes" id="UP001183881"/>
    </source>
</evidence>
<evidence type="ECO:0000256" key="6">
    <source>
        <dbReference type="ARBA" id="ARBA00023136"/>
    </source>
</evidence>
<dbReference type="EMBL" id="JAVRFA010000009">
    <property type="protein sequence ID" value="MDT0395235.1"/>
    <property type="molecule type" value="Genomic_DNA"/>
</dbReference>
<dbReference type="GO" id="GO:0006508">
    <property type="term" value="P:proteolysis"/>
    <property type="evidence" value="ECO:0007669"/>
    <property type="project" value="UniProtKB-KW"/>
</dbReference>
<feature type="transmembrane region" description="Helical" evidence="8">
    <location>
        <begin position="136"/>
        <end position="156"/>
    </location>
</feature>
<accession>A0ABU2PWX3</accession>
<dbReference type="Proteomes" id="UP001183881">
    <property type="component" value="Unassembled WGS sequence"/>
</dbReference>
<evidence type="ECO:0000256" key="4">
    <source>
        <dbReference type="ARBA" id="ARBA00022692"/>
    </source>
</evidence>
<gene>
    <name evidence="10" type="ORF">RM705_11040</name>
</gene>
<comment type="subcellular location">
    <subcellularLocation>
        <location evidence="1">Membrane</location>
        <topology evidence="1">Multi-pass membrane protein</topology>
    </subcellularLocation>
</comment>
<dbReference type="Gene3D" id="1.20.1540.10">
    <property type="entry name" value="Rhomboid-like"/>
    <property type="match status" value="1"/>
</dbReference>
<protein>
    <submittedName>
        <fullName evidence="10">Rhomboid family intramembrane serine protease</fullName>
        <ecNumber evidence="10">3.4.21.-</ecNumber>
    </submittedName>
</protein>
<reference evidence="11" key="1">
    <citation type="submission" date="2023-07" db="EMBL/GenBank/DDBJ databases">
        <title>30 novel species of actinomycetes from the DSMZ collection.</title>
        <authorList>
            <person name="Nouioui I."/>
        </authorList>
    </citation>
    <scope>NUCLEOTIDE SEQUENCE [LARGE SCALE GENOMIC DNA]</scope>
    <source>
        <strain evidence="11">DSM 41636</strain>
    </source>
</reference>
<keyword evidence="2" id="KW-1003">Cell membrane</keyword>
<keyword evidence="5 8" id="KW-1133">Transmembrane helix</keyword>
<dbReference type="SUPFAM" id="SSF144091">
    <property type="entry name" value="Rhomboid-like"/>
    <property type="match status" value="1"/>
</dbReference>
<dbReference type="PANTHER" id="PTHR43066">
    <property type="entry name" value="RHOMBOID-RELATED PROTEIN"/>
    <property type="match status" value="1"/>
</dbReference>
<dbReference type="Pfam" id="PF01694">
    <property type="entry name" value="Rhomboid"/>
    <property type="match status" value="1"/>
</dbReference>
<feature type="transmembrane region" description="Helical" evidence="8">
    <location>
        <begin position="16"/>
        <end position="35"/>
    </location>
</feature>
<name>A0ABU2PWX3_9ACTN</name>
<dbReference type="PANTHER" id="PTHR43066:SF26">
    <property type="entry name" value="RHOMBOID PROTEASE GLPG"/>
    <property type="match status" value="1"/>
</dbReference>
<evidence type="ECO:0000256" key="5">
    <source>
        <dbReference type="ARBA" id="ARBA00022989"/>
    </source>
</evidence>
<feature type="transmembrane region" description="Helical" evidence="8">
    <location>
        <begin position="162"/>
        <end position="179"/>
    </location>
</feature>
<keyword evidence="3" id="KW-0997">Cell inner membrane</keyword>
<feature type="transmembrane region" description="Helical" evidence="8">
    <location>
        <begin position="100"/>
        <end position="124"/>
    </location>
</feature>